<reference evidence="10" key="1">
    <citation type="journal article" date="2011" name="Genetics">
        <title>Massive changes in genome architecture accompany the transition to self-fertility in the filamentous fungus Neurospora tetrasperma.</title>
        <authorList>
            <person name="Ellison C.E."/>
            <person name="Stajich J.E."/>
            <person name="Jacobson D.J."/>
            <person name="Natvig D.O."/>
            <person name="Lapidus A."/>
            <person name="Foster B."/>
            <person name="Aerts A."/>
            <person name="Riley R."/>
            <person name="Lindquist E.A."/>
            <person name="Grigoriev I.V."/>
            <person name="Taylor J.W."/>
        </authorList>
    </citation>
    <scope>NUCLEOTIDE SEQUENCE [LARGE SCALE GENOMIC DNA]</scope>
    <source>
        <strain evidence="10">FGSC 2508 / P0657</strain>
    </source>
</reference>
<sequence length="496" mass="54962">MEFCTTDLDRTNKHSYMPKPGELKWPSHSGPSDCHGVPKPRFHLAHLQASDMEQQEGQQAEYWTFPTDPGEFDKDERISFSKLDNKYIAVQDDGTEYEFDEGLKRWLPIIDEALIEEHQRAYITSLGDDGTETGQLGTGQGKKRKNDDRETFSFFPSLRARLQDSASSNHNINNRPSKNRKREKAPREPKQNTAVYVTGLPLDATADEVAELFSRKCGVIAEEIDSGRPRIKMYTDANGNFKGDALIVFFKPQSVEMAIMLLDDTDFRFEPAPDGSRMRVQAADMSYKKTKYDAAAGAENGGGDKAGNGGAEGEGSSSSTPYNNITNPNPVSSDGGGNGHNQRSQQDKAKIIKKTQKLSAKLADWDDDEPSPSARLLGPAIKEAKGGKWDKVVILRHMFTLEELNEDPAALLEIKDDIREECAKLGPVTNVVLFDEEEEGIVSVKFATVEAAEACVHLMHGRAFDGRIVEAFFATGKERFRKSKNKDAGEEDGGDD</sequence>
<dbReference type="InterPro" id="IPR034392">
    <property type="entry name" value="TatSF1-like_RRM1"/>
</dbReference>
<dbReference type="GO" id="GO:0005684">
    <property type="term" value="C:U2-type spliceosomal complex"/>
    <property type="evidence" value="ECO:0007669"/>
    <property type="project" value="TreeGrafter"/>
</dbReference>
<dbReference type="OrthoDB" id="10258585at2759"/>
<feature type="domain" description="RRM" evidence="8">
    <location>
        <begin position="193"/>
        <end position="285"/>
    </location>
</feature>
<feature type="compositionally biased region" description="Low complexity" evidence="7">
    <location>
        <begin position="126"/>
        <end position="135"/>
    </location>
</feature>
<dbReference type="EMBL" id="GL891382">
    <property type="protein sequence ID" value="EGO53026.1"/>
    <property type="molecule type" value="Genomic_DNA"/>
</dbReference>
<feature type="region of interest" description="Disordered" evidence="7">
    <location>
        <begin position="298"/>
        <end position="348"/>
    </location>
</feature>
<proteinExistence type="inferred from homology"/>
<comment type="similarity">
    <text evidence="1">Belongs to the HTATSF1 family.</text>
</comment>
<evidence type="ECO:0000313" key="10">
    <source>
        <dbReference type="Proteomes" id="UP000008065"/>
    </source>
</evidence>
<keyword evidence="2" id="KW-0507">mRNA processing</keyword>
<evidence type="ECO:0000256" key="3">
    <source>
        <dbReference type="ARBA" id="ARBA00022737"/>
    </source>
</evidence>
<keyword evidence="4 6" id="KW-0694">RNA-binding</keyword>
<dbReference type="GeneID" id="20825752"/>
<feature type="compositionally biased region" description="Polar residues" evidence="7">
    <location>
        <begin position="316"/>
        <end position="332"/>
    </location>
</feature>
<dbReference type="AlphaFoldDB" id="F8N0U0"/>
<dbReference type="FunFam" id="3.30.70.330:FF:000722">
    <property type="entry name" value="Nuclear mRNA splicing factor-associated protein, putative"/>
    <property type="match status" value="1"/>
</dbReference>
<evidence type="ECO:0000256" key="5">
    <source>
        <dbReference type="ARBA" id="ARBA00023187"/>
    </source>
</evidence>
<evidence type="ECO:0000256" key="4">
    <source>
        <dbReference type="ARBA" id="ARBA00022884"/>
    </source>
</evidence>
<feature type="region of interest" description="Disordered" evidence="7">
    <location>
        <begin position="125"/>
        <end position="149"/>
    </location>
</feature>
<dbReference type="GO" id="GO:0003723">
    <property type="term" value="F:RNA binding"/>
    <property type="evidence" value="ECO:0007669"/>
    <property type="project" value="UniProtKB-UniRule"/>
</dbReference>
<gene>
    <name evidence="9" type="ORF">NEUTE1DRAFT_133528</name>
</gene>
<dbReference type="SMART" id="SM00360">
    <property type="entry name" value="RRM"/>
    <property type="match status" value="2"/>
</dbReference>
<dbReference type="VEuPathDB" id="FungiDB:NEUTE1DRAFT_133528"/>
<evidence type="ECO:0000256" key="2">
    <source>
        <dbReference type="ARBA" id="ARBA00022664"/>
    </source>
</evidence>
<dbReference type="InterPro" id="IPR000504">
    <property type="entry name" value="RRM_dom"/>
</dbReference>
<dbReference type="CDD" id="cd12285">
    <property type="entry name" value="RRM3_RBM39_like"/>
    <property type="match status" value="1"/>
</dbReference>
<evidence type="ECO:0000313" key="9">
    <source>
        <dbReference type="EMBL" id="EGO53026.1"/>
    </source>
</evidence>
<feature type="region of interest" description="Disordered" evidence="7">
    <location>
        <begin position="165"/>
        <end position="194"/>
    </location>
</feature>
<dbReference type="InterPro" id="IPR034393">
    <property type="entry name" value="TatSF1-like"/>
</dbReference>
<name>F8N0U0_NEUT8</name>
<dbReference type="Gene3D" id="3.30.70.330">
    <property type="match status" value="2"/>
</dbReference>
<keyword evidence="3" id="KW-0677">Repeat</keyword>
<dbReference type="GO" id="GO:0000398">
    <property type="term" value="P:mRNA splicing, via spliceosome"/>
    <property type="evidence" value="ECO:0007669"/>
    <property type="project" value="InterPro"/>
</dbReference>
<evidence type="ECO:0000259" key="8">
    <source>
        <dbReference type="PROSITE" id="PS50102"/>
    </source>
</evidence>
<dbReference type="PROSITE" id="PS50102">
    <property type="entry name" value="RRM"/>
    <property type="match status" value="1"/>
</dbReference>
<dbReference type="GO" id="GO:0005686">
    <property type="term" value="C:U2 snRNP"/>
    <property type="evidence" value="ECO:0007669"/>
    <property type="project" value="TreeGrafter"/>
</dbReference>
<evidence type="ECO:0000256" key="6">
    <source>
        <dbReference type="PROSITE-ProRule" id="PRU00176"/>
    </source>
</evidence>
<keyword evidence="10" id="KW-1185">Reference proteome</keyword>
<dbReference type="RefSeq" id="XP_009856650.1">
    <property type="nucleotide sequence ID" value="XM_009858348.1"/>
</dbReference>
<dbReference type="KEGG" id="nte:NEUTE1DRAFT133528"/>
<dbReference type="CDD" id="cd12281">
    <property type="entry name" value="RRM1_TatSF1_like"/>
    <property type="match status" value="1"/>
</dbReference>
<dbReference type="InterPro" id="IPR035979">
    <property type="entry name" value="RBD_domain_sf"/>
</dbReference>
<dbReference type="FunFam" id="3.30.70.330:FF:000105">
    <property type="entry name" value="HIV Tat-specific factor 1 homolog"/>
    <property type="match status" value="1"/>
</dbReference>
<dbReference type="PANTHER" id="PTHR15608:SF0">
    <property type="entry name" value="HIV TAT-SPECIFIC FACTOR 1"/>
    <property type="match status" value="1"/>
</dbReference>
<dbReference type="InterPro" id="IPR012677">
    <property type="entry name" value="Nucleotide-bd_a/b_plait_sf"/>
</dbReference>
<evidence type="ECO:0000256" key="7">
    <source>
        <dbReference type="SAM" id="MobiDB-lite"/>
    </source>
</evidence>
<keyword evidence="5" id="KW-0508">mRNA splicing</keyword>
<feature type="compositionally biased region" description="Gly residues" evidence="7">
    <location>
        <begin position="299"/>
        <end position="313"/>
    </location>
</feature>
<evidence type="ECO:0000256" key="1">
    <source>
        <dbReference type="ARBA" id="ARBA00007747"/>
    </source>
</evidence>
<dbReference type="HOGENOM" id="CLU_026945_0_2_1"/>
<dbReference type="Proteomes" id="UP000008065">
    <property type="component" value="Unassembled WGS sequence"/>
</dbReference>
<protein>
    <recommendedName>
        <fullName evidence="8">RRM domain-containing protein</fullName>
    </recommendedName>
</protein>
<organism evidence="9 10">
    <name type="scientific">Neurospora tetrasperma (strain FGSC 2508 / ATCC MYA-4615 / P0657)</name>
    <dbReference type="NCBI Taxonomy" id="510951"/>
    <lineage>
        <taxon>Eukaryota</taxon>
        <taxon>Fungi</taxon>
        <taxon>Dikarya</taxon>
        <taxon>Ascomycota</taxon>
        <taxon>Pezizomycotina</taxon>
        <taxon>Sordariomycetes</taxon>
        <taxon>Sordariomycetidae</taxon>
        <taxon>Sordariales</taxon>
        <taxon>Sordariaceae</taxon>
        <taxon>Neurospora</taxon>
    </lineage>
</organism>
<accession>F8N0U0</accession>
<feature type="compositionally biased region" description="Polar residues" evidence="7">
    <location>
        <begin position="165"/>
        <end position="176"/>
    </location>
</feature>
<dbReference type="Pfam" id="PF00076">
    <property type="entry name" value="RRM_1"/>
    <property type="match status" value="2"/>
</dbReference>
<dbReference type="PANTHER" id="PTHR15608">
    <property type="entry name" value="SPLICING FACTOR U2AF-ASSOCIATED PROTEIN 2"/>
    <property type="match status" value="1"/>
</dbReference>
<dbReference type="SUPFAM" id="SSF54928">
    <property type="entry name" value="RNA-binding domain, RBD"/>
    <property type="match status" value="2"/>
</dbReference>